<sequence>MTALGPVADLASARILVTNDDGIGAAGLRVLERIARGLAREVWTVAPETQQSAVSHALTIRRPLRLTRIAPRRFSVDGTPTDCVLLGVHEVLGGRGPDLVLSGINMGANLGEDIGYSGTVAAAMEACLLGHRAVAISLDLPRNGTVARAPRWETCVRWLPGILRTLAGFSWPEATLINVNIPDLPHGAVSGIRVAHQGRRKEGLRLEKRLDPEGRPYWWILDYSKEERQTRGSDLSAINQGAIAITPVTIDVTARAALPELRAAFA</sequence>
<dbReference type="Pfam" id="PF01975">
    <property type="entry name" value="SurE"/>
    <property type="match status" value="1"/>
</dbReference>
<dbReference type="GO" id="GO:0008254">
    <property type="term" value="F:3'-nucleotidase activity"/>
    <property type="evidence" value="ECO:0007669"/>
    <property type="project" value="TreeGrafter"/>
</dbReference>
<keyword evidence="3" id="KW-0479">Metal-binding</keyword>
<accession>A0A975YJM9</accession>
<reference evidence="5" key="1">
    <citation type="submission" date="2021-06" db="EMBL/GenBank/DDBJ databases">
        <title>Elioraea tepida, sp. nov., a moderately thermophilic aerobic anoxygenic phototrophic bacterium isolated from an alkaline siliceous hot spring mat community in Yellowstone National Park, WY, USA.</title>
        <authorList>
            <person name="Saini M.K."/>
            <person name="Yoshida S."/>
            <person name="Sebastian A."/>
            <person name="Hirose S."/>
            <person name="Hara E."/>
            <person name="Tamaki H."/>
            <person name="Soulier N.T."/>
            <person name="Albert I."/>
            <person name="Hanada S."/>
            <person name="Bryant D.A."/>
            <person name="Tank M."/>
        </authorList>
    </citation>
    <scope>NUCLEOTIDE SEQUENCE</scope>
    <source>
        <strain evidence="5">MS-P2</strain>
    </source>
</reference>
<evidence type="ECO:0000256" key="3">
    <source>
        <dbReference type="HAMAP-Rule" id="MF_00060"/>
    </source>
</evidence>
<dbReference type="GO" id="GO:0008253">
    <property type="term" value="F:5'-nucleotidase activity"/>
    <property type="evidence" value="ECO:0007669"/>
    <property type="project" value="UniProtKB-UniRule"/>
</dbReference>
<feature type="binding site" evidence="3">
    <location>
        <position position="105"/>
    </location>
    <ligand>
        <name>a divalent metal cation</name>
        <dbReference type="ChEBI" id="CHEBI:60240"/>
    </ligand>
</feature>
<comment type="subcellular location">
    <subcellularLocation>
        <location evidence="3">Cytoplasm</location>
    </subcellularLocation>
</comment>
<evidence type="ECO:0000256" key="2">
    <source>
        <dbReference type="ARBA" id="ARBA00022741"/>
    </source>
</evidence>
<dbReference type="NCBIfam" id="TIGR00087">
    <property type="entry name" value="surE"/>
    <property type="match status" value="1"/>
</dbReference>
<dbReference type="Proteomes" id="UP000694001">
    <property type="component" value="Chromosome"/>
</dbReference>
<feature type="domain" description="Survival protein SurE-like phosphatase/nucleotidase" evidence="4">
    <location>
        <begin position="15"/>
        <end position="201"/>
    </location>
</feature>
<name>A0A975YJM9_9PROT</name>
<keyword evidence="6" id="KW-1185">Reference proteome</keyword>
<evidence type="ECO:0000313" key="5">
    <source>
        <dbReference type="EMBL" id="QXM24955.1"/>
    </source>
</evidence>
<dbReference type="EC" id="3.1.3.5" evidence="3"/>
<comment type="catalytic activity">
    <reaction evidence="3">
        <text>a ribonucleoside 5'-phosphate + H2O = a ribonucleoside + phosphate</text>
        <dbReference type="Rhea" id="RHEA:12484"/>
        <dbReference type="ChEBI" id="CHEBI:15377"/>
        <dbReference type="ChEBI" id="CHEBI:18254"/>
        <dbReference type="ChEBI" id="CHEBI:43474"/>
        <dbReference type="ChEBI" id="CHEBI:58043"/>
        <dbReference type="EC" id="3.1.3.5"/>
    </reaction>
</comment>
<feature type="binding site" evidence="3">
    <location>
        <position position="21"/>
    </location>
    <ligand>
        <name>a divalent metal cation</name>
        <dbReference type="ChEBI" id="CHEBI:60240"/>
    </ligand>
</feature>
<proteinExistence type="inferred from homology"/>
<dbReference type="EMBL" id="CP076448">
    <property type="protein sequence ID" value="QXM24955.1"/>
    <property type="molecule type" value="Genomic_DNA"/>
</dbReference>
<dbReference type="InterPro" id="IPR002828">
    <property type="entry name" value="SurE-like_Pase/nucleotidase"/>
</dbReference>
<dbReference type="NCBIfam" id="NF001490">
    <property type="entry name" value="PRK00346.1-4"/>
    <property type="match status" value="1"/>
</dbReference>
<comment type="cofactor">
    <cofactor evidence="3">
        <name>a divalent metal cation</name>
        <dbReference type="ChEBI" id="CHEBI:60240"/>
    </cofactor>
    <text evidence="3">Binds 1 divalent metal cation per subunit.</text>
</comment>
<dbReference type="PANTHER" id="PTHR30457">
    <property type="entry name" value="5'-NUCLEOTIDASE SURE"/>
    <property type="match status" value="1"/>
</dbReference>
<evidence type="ECO:0000259" key="4">
    <source>
        <dbReference type="Pfam" id="PF01975"/>
    </source>
</evidence>
<feature type="binding site" evidence="3">
    <location>
        <position position="20"/>
    </location>
    <ligand>
        <name>a divalent metal cation</name>
        <dbReference type="ChEBI" id="CHEBI:60240"/>
    </ligand>
</feature>
<dbReference type="GO" id="GO:0000166">
    <property type="term" value="F:nucleotide binding"/>
    <property type="evidence" value="ECO:0007669"/>
    <property type="project" value="UniProtKB-KW"/>
</dbReference>
<dbReference type="RefSeq" id="WP_218286012.1">
    <property type="nucleotide sequence ID" value="NZ_CP076448.1"/>
</dbReference>
<dbReference type="GO" id="GO:0004309">
    <property type="term" value="F:exopolyphosphatase activity"/>
    <property type="evidence" value="ECO:0007669"/>
    <property type="project" value="TreeGrafter"/>
</dbReference>
<keyword evidence="1 3" id="KW-0963">Cytoplasm</keyword>
<dbReference type="GO" id="GO:0046872">
    <property type="term" value="F:metal ion binding"/>
    <property type="evidence" value="ECO:0007669"/>
    <property type="project" value="UniProtKB-UniRule"/>
</dbReference>
<dbReference type="HAMAP" id="MF_00060">
    <property type="entry name" value="SurE"/>
    <property type="match status" value="1"/>
</dbReference>
<evidence type="ECO:0000256" key="1">
    <source>
        <dbReference type="ARBA" id="ARBA00022490"/>
    </source>
</evidence>
<dbReference type="GO" id="GO:0005737">
    <property type="term" value="C:cytoplasm"/>
    <property type="evidence" value="ECO:0007669"/>
    <property type="project" value="UniProtKB-SubCell"/>
</dbReference>
<dbReference type="InterPro" id="IPR030048">
    <property type="entry name" value="SurE"/>
</dbReference>
<dbReference type="KEGG" id="elio:KO353_01460"/>
<comment type="similarity">
    <text evidence="3">Belongs to the SurE nucleotidase family.</text>
</comment>
<evidence type="ECO:0000313" key="6">
    <source>
        <dbReference type="Proteomes" id="UP000694001"/>
    </source>
</evidence>
<keyword evidence="2 3" id="KW-0547">Nucleotide-binding</keyword>
<keyword evidence="3 5" id="KW-0378">Hydrolase</keyword>
<dbReference type="PANTHER" id="PTHR30457:SF12">
    <property type="entry name" value="5'_3'-NUCLEOTIDASE SURE"/>
    <property type="match status" value="1"/>
</dbReference>
<organism evidence="5 6">
    <name type="scientific">Elioraea tepida</name>
    <dbReference type="NCBI Taxonomy" id="2843330"/>
    <lineage>
        <taxon>Bacteria</taxon>
        <taxon>Pseudomonadati</taxon>
        <taxon>Pseudomonadota</taxon>
        <taxon>Alphaproteobacteria</taxon>
        <taxon>Acetobacterales</taxon>
        <taxon>Elioraeaceae</taxon>
        <taxon>Elioraea</taxon>
    </lineage>
</organism>
<feature type="binding site" evidence="3">
    <location>
        <position position="52"/>
    </location>
    <ligand>
        <name>a divalent metal cation</name>
        <dbReference type="ChEBI" id="CHEBI:60240"/>
    </ligand>
</feature>
<dbReference type="AlphaFoldDB" id="A0A975YJM9"/>
<comment type="function">
    <text evidence="3">Nucleotidase that shows phosphatase activity on nucleoside 5'-monophosphates.</text>
</comment>
<protein>
    <recommendedName>
        <fullName evidence="3">5'-nucleotidase SurE</fullName>
        <ecNumber evidence="3">3.1.3.5</ecNumber>
    </recommendedName>
    <alternativeName>
        <fullName evidence="3">Nucleoside 5'-monophosphate phosphohydrolase</fullName>
    </alternativeName>
</protein>
<gene>
    <name evidence="3 5" type="primary">surE</name>
    <name evidence="5" type="ORF">KO353_01460</name>
</gene>